<dbReference type="PANTHER" id="PTHR21503:SF8">
    <property type="entry name" value="F-BOX ASSOCIATED DOMAIN-CONTAINING PROTEIN-RELATED"/>
    <property type="match status" value="1"/>
</dbReference>
<evidence type="ECO:0000259" key="1">
    <source>
        <dbReference type="Pfam" id="PF00646"/>
    </source>
</evidence>
<protein>
    <recommendedName>
        <fullName evidence="5">F-box domain-containing protein</fullName>
    </recommendedName>
</protein>
<feature type="domain" description="F-box" evidence="1">
    <location>
        <begin position="351"/>
        <end position="384"/>
    </location>
</feature>
<name>A0A2G5UIQ7_9PELO</name>
<organism evidence="3 4">
    <name type="scientific">Caenorhabditis nigoni</name>
    <dbReference type="NCBI Taxonomy" id="1611254"/>
    <lineage>
        <taxon>Eukaryota</taxon>
        <taxon>Metazoa</taxon>
        <taxon>Ecdysozoa</taxon>
        <taxon>Nematoda</taxon>
        <taxon>Chromadorea</taxon>
        <taxon>Rhabditida</taxon>
        <taxon>Rhabditina</taxon>
        <taxon>Rhabditomorpha</taxon>
        <taxon>Rhabditoidea</taxon>
        <taxon>Rhabditidae</taxon>
        <taxon>Peloderinae</taxon>
        <taxon>Caenorhabditis</taxon>
    </lineage>
</organism>
<gene>
    <name evidence="3" type="primary">Cnig_chr_III.g10898</name>
    <name evidence="3" type="ORF">B9Z55_010898</name>
</gene>
<evidence type="ECO:0000313" key="3">
    <source>
        <dbReference type="EMBL" id="PIC39096.1"/>
    </source>
</evidence>
<dbReference type="EMBL" id="PDUG01000003">
    <property type="protein sequence ID" value="PIC39096.1"/>
    <property type="molecule type" value="Genomic_DNA"/>
</dbReference>
<feature type="domain" description="Sdz-33 F-box" evidence="2">
    <location>
        <begin position="546"/>
        <end position="601"/>
    </location>
</feature>
<dbReference type="AlphaFoldDB" id="A0A2G5UIQ7"/>
<proteinExistence type="predicted"/>
<reference evidence="4" key="1">
    <citation type="submission" date="2017-10" db="EMBL/GenBank/DDBJ databases">
        <title>Rapid genome shrinkage in a self-fertile nematode reveals novel sperm competition proteins.</title>
        <authorList>
            <person name="Yin D."/>
            <person name="Schwarz E.M."/>
            <person name="Thomas C.G."/>
            <person name="Felde R.L."/>
            <person name="Korf I.F."/>
            <person name="Cutter A.D."/>
            <person name="Schartner C.M."/>
            <person name="Ralston E.J."/>
            <person name="Meyer B.J."/>
            <person name="Haag E.S."/>
        </authorList>
    </citation>
    <scope>NUCLEOTIDE SEQUENCE [LARGE SCALE GENOMIC DNA]</scope>
    <source>
        <strain evidence="4">JU1422</strain>
    </source>
</reference>
<dbReference type="Pfam" id="PF07735">
    <property type="entry name" value="FBA_2"/>
    <property type="match status" value="2"/>
</dbReference>
<dbReference type="PANTHER" id="PTHR21503">
    <property type="entry name" value="F-BOX-CONTAINING HYPOTHETICAL PROTEIN C.ELEGANS"/>
    <property type="match status" value="1"/>
</dbReference>
<dbReference type="InterPro" id="IPR012885">
    <property type="entry name" value="F-box_Sdz-33"/>
</dbReference>
<evidence type="ECO:0008006" key="5">
    <source>
        <dbReference type="Google" id="ProtNLM"/>
    </source>
</evidence>
<feature type="domain" description="F-box" evidence="1">
    <location>
        <begin position="7"/>
        <end position="44"/>
    </location>
</feature>
<dbReference type="OrthoDB" id="5887497at2759"/>
<dbReference type="Proteomes" id="UP000230233">
    <property type="component" value="Chromosome III"/>
</dbReference>
<dbReference type="Pfam" id="PF00646">
    <property type="entry name" value="F-box"/>
    <property type="match status" value="2"/>
</dbReference>
<evidence type="ECO:0000259" key="2">
    <source>
        <dbReference type="Pfam" id="PF07735"/>
    </source>
</evidence>
<dbReference type="InterPro" id="IPR001810">
    <property type="entry name" value="F-box_dom"/>
</dbReference>
<feature type="domain" description="Sdz-33 F-box" evidence="2">
    <location>
        <begin position="207"/>
        <end position="263"/>
    </location>
</feature>
<sequence length="702" mass="80861">MKFPTYPSVVRKEILLEMQVSELFLLSLTSKNARKIVSTRKFKSTGTCFDFSNNSGISKLFFEEWSQEIEVVRWAFRKPPVSEEIVSAEILNITGIDSPCRITINPDSGIPIIWCDSDLKKVFPSFIHRYFCDLFNVPTDVQISMDLNHLHKLPNTDFVKNVRITGLETNAHLVNSFFDTVSVSYCAILDSWIHGDVSLDSSLFKVENICLYGSEYFTIEHLLRFEGKHAFLSQSHLTVQDIIRFIHHWIDGRGFKNLETLMIFTSAEDNFSDRIPEEIELKPWDLVKRPYGFYVRSAMRDFLGFSPFMQDCSKAQDVERKEDGLLATVLLGDNTFIFNVWRDTDPKAVVRNEILLEMQVSELFLLSLTSKKARKIVSTRKFKSTGTCFDFSDNSGISELSFEEWREDIEVVRWAFRKPPVSEEIVSTEILNVDGIDSSCRITINPYSGIPTIWCSSRLKKVFPSFIHRYFCDLFNVPTDVQISMNLNHLHSLPDVKFVKNVKLAGFETNAKLVDSFLNTVTVSNCAMLNTEIRGDLSLDSSLLKIDNICLYNSKCFTVEHLLRFEGRHVFLSRSHLTVQEIVRFIQHWIDGKGLQSLETLVLFSQVEDNFSERIPEEIELKPWDPAKRPSGFYMRSAMRDFLGLSPLMYDCSKAEDVERKEDGLLATVLLGDNTFIFNVWRDTDPKAPFQGGNEWIRGRIR</sequence>
<evidence type="ECO:0000313" key="4">
    <source>
        <dbReference type="Proteomes" id="UP000230233"/>
    </source>
</evidence>
<comment type="caution">
    <text evidence="3">The sequence shown here is derived from an EMBL/GenBank/DDBJ whole genome shotgun (WGS) entry which is preliminary data.</text>
</comment>
<keyword evidence="4" id="KW-1185">Reference proteome</keyword>
<accession>A0A2G5UIQ7</accession>